<dbReference type="SUPFAM" id="SSF55781">
    <property type="entry name" value="GAF domain-like"/>
    <property type="match status" value="1"/>
</dbReference>
<dbReference type="InterPro" id="IPR014757">
    <property type="entry name" value="Tscrpt_reg_IclR_C"/>
</dbReference>
<evidence type="ECO:0000259" key="4">
    <source>
        <dbReference type="PROSITE" id="PS51077"/>
    </source>
</evidence>
<dbReference type="Pfam" id="PF01614">
    <property type="entry name" value="IclR_C"/>
    <property type="match status" value="1"/>
</dbReference>
<dbReference type="InterPro" id="IPR050707">
    <property type="entry name" value="HTH_MetabolicPath_Reg"/>
</dbReference>
<dbReference type="InterPro" id="IPR036388">
    <property type="entry name" value="WH-like_DNA-bd_sf"/>
</dbReference>
<dbReference type="Pfam" id="PF09339">
    <property type="entry name" value="HTH_IclR"/>
    <property type="match status" value="1"/>
</dbReference>
<dbReference type="SUPFAM" id="SSF46785">
    <property type="entry name" value="Winged helix' DNA-binding domain"/>
    <property type="match status" value="1"/>
</dbReference>
<dbReference type="PANTHER" id="PTHR30136">
    <property type="entry name" value="HELIX-TURN-HELIX TRANSCRIPTIONAL REGULATOR, ICLR FAMILY"/>
    <property type="match status" value="1"/>
</dbReference>
<protein>
    <submittedName>
        <fullName evidence="6">IclR family transcriptional regulator C-terminal domain-containing protein</fullName>
    </submittedName>
</protein>
<evidence type="ECO:0000256" key="1">
    <source>
        <dbReference type="ARBA" id="ARBA00023015"/>
    </source>
</evidence>
<dbReference type="PROSITE" id="PS51078">
    <property type="entry name" value="ICLR_ED"/>
    <property type="match status" value="1"/>
</dbReference>
<evidence type="ECO:0000256" key="2">
    <source>
        <dbReference type="ARBA" id="ARBA00023125"/>
    </source>
</evidence>
<dbReference type="RefSeq" id="WP_344724509.1">
    <property type="nucleotide sequence ID" value="NZ_BAAAUS010000025.1"/>
</dbReference>
<dbReference type="PROSITE" id="PS51077">
    <property type="entry name" value="HTH_ICLR"/>
    <property type="match status" value="1"/>
</dbReference>
<name>A0ABW4F575_9PSEU</name>
<keyword evidence="3" id="KW-0804">Transcription</keyword>
<organism evidence="6 7">
    <name type="scientific">Pseudonocardia yunnanensis</name>
    <dbReference type="NCBI Taxonomy" id="58107"/>
    <lineage>
        <taxon>Bacteria</taxon>
        <taxon>Bacillati</taxon>
        <taxon>Actinomycetota</taxon>
        <taxon>Actinomycetes</taxon>
        <taxon>Pseudonocardiales</taxon>
        <taxon>Pseudonocardiaceae</taxon>
        <taxon>Pseudonocardia</taxon>
    </lineage>
</organism>
<dbReference type="InterPro" id="IPR005471">
    <property type="entry name" value="Tscrpt_reg_IclR_N"/>
</dbReference>
<keyword evidence="7" id="KW-1185">Reference proteome</keyword>
<dbReference type="InterPro" id="IPR012794">
    <property type="entry name" value="PcaR_PcaU"/>
</dbReference>
<sequence length="267" mass="29378">MNDGGTAPVEFVQSLERGLAVIRAFDATHAQLTLSEVAQSTGLSRAVARRFLHTLVALGYVRTDGRVFALRPRVLDLGYAYLSSLTLPEIALPHLDRLAHQVNEACSITVLDEDDIVYVARVPSPRMMSVAIRVGTRFPAYATSTGRVLLAGRPDDWLEGYLRRVPLIPITGNTTTHVRDLHATVKRCTLDGYCLVDQELEEGVRSLAIPLHADDGTVVAAMNISAPANSQDPMKMVDRLLAPLQEAGRLVEEDFKFLPQQKDLLLR</sequence>
<evidence type="ECO:0000259" key="5">
    <source>
        <dbReference type="PROSITE" id="PS51078"/>
    </source>
</evidence>
<feature type="domain" description="IclR-ED" evidence="5">
    <location>
        <begin position="73"/>
        <end position="257"/>
    </location>
</feature>
<accession>A0ABW4F575</accession>
<dbReference type="Gene3D" id="3.30.450.40">
    <property type="match status" value="1"/>
</dbReference>
<dbReference type="EMBL" id="JBHUCO010000034">
    <property type="protein sequence ID" value="MFD1521429.1"/>
    <property type="molecule type" value="Genomic_DNA"/>
</dbReference>
<dbReference type="SMART" id="SM00346">
    <property type="entry name" value="HTH_ICLR"/>
    <property type="match status" value="1"/>
</dbReference>
<dbReference type="InterPro" id="IPR029016">
    <property type="entry name" value="GAF-like_dom_sf"/>
</dbReference>
<evidence type="ECO:0000313" key="7">
    <source>
        <dbReference type="Proteomes" id="UP001597114"/>
    </source>
</evidence>
<evidence type="ECO:0000313" key="6">
    <source>
        <dbReference type="EMBL" id="MFD1521429.1"/>
    </source>
</evidence>
<dbReference type="Gene3D" id="1.10.10.10">
    <property type="entry name" value="Winged helix-like DNA-binding domain superfamily/Winged helix DNA-binding domain"/>
    <property type="match status" value="1"/>
</dbReference>
<dbReference type="InterPro" id="IPR036390">
    <property type="entry name" value="WH_DNA-bd_sf"/>
</dbReference>
<keyword evidence="2" id="KW-0238">DNA-binding</keyword>
<proteinExistence type="predicted"/>
<dbReference type="NCBIfam" id="TIGR02431">
    <property type="entry name" value="pcaR_pcaU"/>
    <property type="match status" value="1"/>
</dbReference>
<comment type="caution">
    <text evidence="6">The sequence shown here is derived from an EMBL/GenBank/DDBJ whole genome shotgun (WGS) entry which is preliminary data.</text>
</comment>
<feature type="domain" description="HTH iclR-type" evidence="4">
    <location>
        <begin position="12"/>
        <end position="72"/>
    </location>
</feature>
<gene>
    <name evidence="6" type="ORF">ACFSJD_28285</name>
</gene>
<evidence type="ECO:0000256" key="3">
    <source>
        <dbReference type="ARBA" id="ARBA00023163"/>
    </source>
</evidence>
<dbReference type="PANTHER" id="PTHR30136:SF34">
    <property type="entry name" value="TRANSCRIPTIONAL REGULATOR"/>
    <property type="match status" value="1"/>
</dbReference>
<dbReference type="Proteomes" id="UP001597114">
    <property type="component" value="Unassembled WGS sequence"/>
</dbReference>
<reference evidence="7" key="1">
    <citation type="journal article" date="2019" name="Int. J. Syst. Evol. Microbiol.">
        <title>The Global Catalogue of Microorganisms (GCM) 10K type strain sequencing project: providing services to taxonomists for standard genome sequencing and annotation.</title>
        <authorList>
            <consortium name="The Broad Institute Genomics Platform"/>
            <consortium name="The Broad Institute Genome Sequencing Center for Infectious Disease"/>
            <person name="Wu L."/>
            <person name="Ma J."/>
        </authorList>
    </citation>
    <scope>NUCLEOTIDE SEQUENCE [LARGE SCALE GENOMIC DNA]</scope>
    <source>
        <strain evidence="7">CCM 7043</strain>
    </source>
</reference>
<keyword evidence="1" id="KW-0805">Transcription regulation</keyword>